<sequence length="160" mass="18229">MILQIVGFKNSGKTTLMAHAVSFLKEKGYTVVTIKHHGHQGEDITLQNDSVDHMKHFNAGADQSIVQGATYQQTVTRCYKQNLTDIINESVTIDCNIILVEGFKNEHFDKIVVYKDDKELEKLSKLTHVRFKVNLNEPNAYKHFETALLELINIEGLKDK</sequence>
<dbReference type="Proteomes" id="UP000274772">
    <property type="component" value="Chromosome"/>
</dbReference>
<reference evidence="2 3" key="1">
    <citation type="submission" date="2018-05" db="EMBL/GenBank/DDBJ databases">
        <title>Complete genome sequencing of three human clinical isolates of Staphylococcus caprae reveals virulence factors similar to those of S. epidermidis and S. capitis.</title>
        <authorList>
            <person name="Watanabe S."/>
            <person name="Cui L."/>
        </authorList>
    </citation>
    <scope>NUCLEOTIDE SEQUENCE [LARGE SCALE GENOMIC DNA]</scope>
    <source>
        <strain evidence="2 3">JMUB590</strain>
    </source>
</reference>
<dbReference type="Pfam" id="PF03205">
    <property type="entry name" value="MobB"/>
    <property type="match status" value="1"/>
</dbReference>
<gene>
    <name evidence="2" type="primary">mobB</name>
    <name evidence="2" type="ORF">JMUB590_0707</name>
</gene>
<proteinExistence type="predicted"/>
<dbReference type="PANTHER" id="PTHR40072:SF1">
    <property type="entry name" value="MOLYBDOPTERIN-GUANINE DINUCLEOTIDE BIOSYNTHESIS ADAPTER PROTEIN"/>
    <property type="match status" value="1"/>
</dbReference>
<protein>
    <submittedName>
        <fullName evidence="2">Molybdopterin-guanine dinucleotide biosynthesis mobB</fullName>
    </submittedName>
</protein>
<dbReference type="NCBIfam" id="TIGR00176">
    <property type="entry name" value="mobB"/>
    <property type="match status" value="1"/>
</dbReference>
<accession>A0ABN5W2R2</accession>
<dbReference type="SUPFAM" id="SSF52540">
    <property type="entry name" value="P-loop containing nucleoside triphosphate hydrolases"/>
    <property type="match status" value="1"/>
</dbReference>
<dbReference type="InterPro" id="IPR004435">
    <property type="entry name" value="MobB_dom"/>
</dbReference>
<dbReference type="Gene3D" id="3.40.50.300">
    <property type="entry name" value="P-loop containing nucleotide triphosphate hydrolases"/>
    <property type="match status" value="1"/>
</dbReference>
<dbReference type="RefSeq" id="WP_002443792.1">
    <property type="nucleotide sequence ID" value="NZ_AP018585.1"/>
</dbReference>
<evidence type="ECO:0000313" key="3">
    <source>
        <dbReference type="Proteomes" id="UP000274772"/>
    </source>
</evidence>
<dbReference type="PANTHER" id="PTHR40072">
    <property type="entry name" value="MOLYBDOPTERIN-GUANINE DINUCLEOTIDE BIOSYNTHESIS ADAPTER PROTEIN-RELATED"/>
    <property type="match status" value="1"/>
</dbReference>
<evidence type="ECO:0000259" key="1">
    <source>
        <dbReference type="Pfam" id="PF03205"/>
    </source>
</evidence>
<organism evidence="2 3">
    <name type="scientific">Staphylococcus caprae</name>
    <dbReference type="NCBI Taxonomy" id="29380"/>
    <lineage>
        <taxon>Bacteria</taxon>
        <taxon>Bacillati</taxon>
        <taxon>Bacillota</taxon>
        <taxon>Bacilli</taxon>
        <taxon>Bacillales</taxon>
        <taxon>Staphylococcaceae</taxon>
        <taxon>Staphylococcus</taxon>
    </lineage>
</organism>
<dbReference type="InterPro" id="IPR027417">
    <property type="entry name" value="P-loop_NTPase"/>
</dbReference>
<name>A0ABN5W2R2_9STAP</name>
<keyword evidence="3" id="KW-1185">Reference proteome</keyword>
<dbReference type="EMBL" id="AP018586">
    <property type="protein sequence ID" value="BBD91817.1"/>
    <property type="molecule type" value="Genomic_DNA"/>
</dbReference>
<dbReference type="InterPro" id="IPR052539">
    <property type="entry name" value="MGD_biosynthesis_adapter"/>
</dbReference>
<feature type="domain" description="Molybdopterin-guanine dinucleotide biosynthesis protein B (MobB)" evidence="1">
    <location>
        <begin position="2"/>
        <end position="123"/>
    </location>
</feature>
<dbReference type="GeneID" id="58050473"/>
<evidence type="ECO:0000313" key="2">
    <source>
        <dbReference type="EMBL" id="BBD91817.1"/>
    </source>
</evidence>